<dbReference type="SMART" id="SM00535">
    <property type="entry name" value="RIBOc"/>
    <property type="match status" value="1"/>
</dbReference>
<dbReference type="GO" id="GO:0030422">
    <property type="term" value="P:siRNA processing"/>
    <property type="evidence" value="ECO:0007669"/>
    <property type="project" value="TreeGrafter"/>
</dbReference>
<keyword evidence="6" id="KW-1185">Reference proteome</keyword>
<feature type="domain" description="DRBM" evidence="3">
    <location>
        <begin position="334"/>
        <end position="403"/>
    </location>
</feature>
<dbReference type="GO" id="GO:0005737">
    <property type="term" value="C:cytoplasm"/>
    <property type="evidence" value="ECO:0007669"/>
    <property type="project" value="TreeGrafter"/>
</dbReference>
<feature type="domain" description="DRBM" evidence="3">
    <location>
        <begin position="238"/>
        <end position="306"/>
    </location>
</feature>
<dbReference type="Proteomes" id="UP000324585">
    <property type="component" value="Unassembled WGS sequence"/>
</dbReference>
<feature type="domain" description="RNase III" evidence="4">
    <location>
        <begin position="55"/>
        <end position="211"/>
    </location>
</feature>
<dbReference type="InterPro" id="IPR051247">
    <property type="entry name" value="RLC_Component"/>
</dbReference>
<keyword evidence="1 2" id="KW-0694">RNA-binding</keyword>
<dbReference type="AlphaFoldDB" id="A0A5J4YW72"/>
<evidence type="ECO:0000259" key="4">
    <source>
        <dbReference type="PROSITE" id="PS50142"/>
    </source>
</evidence>
<evidence type="ECO:0000259" key="3">
    <source>
        <dbReference type="PROSITE" id="PS50137"/>
    </source>
</evidence>
<dbReference type="InterPro" id="IPR014720">
    <property type="entry name" value="dsRBD_dom"/>
</dbReference>
<evidence type="ECO:0000313" key="6">
    <source>
        <dbReference type="Proteomes" id="UP000324585"/>
    </source>
</evidence>
<dbReference type="GO" id="GO:0003725">
    <property type="term" value="F:double-stranded RNA binding"/>
    <property type="evidence" value="ECO:0007669"/>
    <property type="project" value="TreeGrafter"/>
</dbReference>
<dbReference type="InterPro" id="IPR036389">
    <property type="entry name" value="RNase_III_sf"/>
</dbReference>
<dbReference type="PROSITE" id="PS50142">
    <property type="entry name" value="RNASE_3_2"/>
    <property type="match status" value="1"/>
</dbReference>
<dbReference type="GO" id="GO:0035197">
    <property type="term" value="F:siRNA binding"/>
    <property type="evidence" value="ECO:0007669"/>
    <property type="project" value="TreeGrafter"/>
</dbReference>
<dbReference type="PROSITE" id="PS50137">
    <property type="entry name" value="DS_RBD"/>
    <property type="match status" value="2"/>
</dbReference>
<dbReference type="GO" id="GO:0070578">
    <property type="term" value="C:RISC-loading complex"/>
    <property type="evidence" value="ECO:0007669"/>
    <property type="project" value="TreeGrafter"/>
</dbReference>
<dbReference type="GO" id="GO:0005634">
    <property type="term" value="C:nucleus"/>
    <property type="evidence" value="ECO:0007669"/>
    <property type="project" value="TreeGrafter"/>
</dbReference>
<evidence type="ECO:0000256" key="1">
    <source>
        <dbReference type="ARBA" id="ARBA00022884"/>
    </source>
</evidence>
<proteinExistence type="predicted"/>
<dbReference type="PANTHER" id="PTHR46205:SF3">
    <property type="entry name" value="LOQUACIOUS, ISOFORM B"/>
    <property type="match status" value="1"/>
</dbReference>
<dbReference type="OrthoDB" id="786951at2759"/>
<dbReference type="Pfam" id="PF00035">
    <property type="entry name" value="dsrm"/>
    <property type="match status" value="2"/>
</dbReference>
<dbReference type="SUPFAM" id="SSF54768">
    <property type="entry name" value="dsRNA-binding domain-like"/>
    <property type="match status" value="2"/>
</dbReference>
<protein>
    <submittedName>
        <fullName evidence="5">Ribonuclease 3</fullName>
    </submittedName>
</protein>
<dbReference type="Gene3D" id="1.10.1520.10">
    <property type="entry name" value="Ribonuclease III domain"/>
    <property type="match status" value="1"/>
</dbReference>
<evidence type="ECO:0000313" key="5">
    <source>
        <dbReference type="EMBL" id="KAA8494677.1"/>
    </source>
</evidence>
<evidence type="ECO:0000256" key="2">
    <source>
        <dbReference type="PROSITE-ProRule" id="PRU00266"/>
    </source>
</evidence>
<sequence>MENSGAGNPSGALRPRCERGSYTLVSETERRVPPGSIPRDWAVIMADFPREGECIARFEARLAPHFCFEKRELLLQAFTHSSAWTHPVWIDVIPRERQCYVNLECMGDAVLRTVILDELTRHAHQCLSRNSGPEDDWHHFNERWLTLGLAKLCRAEALTDLALELEISGGIMAGEDFMNNHDSDNQLVRARNAIMGDVLEAIIGCMYFDQGFEKTKQTVSGWLKTRVDALPLRDLQCDARSRVQEMFSRSRVCLEWETQQIGGPAHSPTFCAKLVIDGQVLATAMGSTKRQAIDAAATEYMQGLEAGNLPMKASEPKEMAVNEAVVASVCKGRHPLAYVNEITRKLLGRIPEFEMISQDGQTHRPTFVMSMIFNGVELARAAGTTKKLAKEQAACIVVMHIAEHGEQWIISTVAAGEGS</sequence>
<accession>A0A5J4YW72</accession>
<reference evidence="6" key="1">
    <citation type="journal article" date="2019" name="Nat. Commun.">
        <title>Expansion of phycobilisome linker gene families in mesophilic red algae.</title>
        <authorList>
            <person name="Lee J."/>
            <person name="Kim D."/>
            <person name="Bhattacharya D."/>
            <person name="Yoon H.S."/>
        </authorList>
    </citation>
    <scope>NUCLEOTIDE SEQUENCE [LARGE SCALE GENOMIC DNA]</scope>
    <source>
        <strain evidence="6">CCMP 1328</strain>
    </source>
</reference>
<gene>
    <name evidence="5" type="ORF">FVE85_2918</name>
</gene>
<dbReference type="InterPro" id="IPR000999">
    <property type="entry name" value="RNase_III_dom"/>
</dbReference>
<dbReference type="EMBL" id="VRMN01000004">
    <property type="protein sequence ID" value="KAA8494677.1"/>
    <property type="molecule type" value="Genomic_DNA"/>
</dbReference>
<comment type="caution">
    <text evidence="5">The sequence shown here is derived from an EMBL/GenBank/DDBJ whole genome shotgun (WGS) entry which is preliminary data.</text>
</comment>
<dbReference type="SUPFAM" id="SSF69065">
    <property type="entry name" value="RNase III domain-like"/>
    <property type="match status" value="1"/>
</dbReference>
<dbReference type="PANTHER" id="PTHR46205">
    <property type="entry name" value="LOQUACIOUS, ISOFORM B"/>
    <property type="match status" value="1"/>
</dbReference>
<dbReference type="CDD" id="cd00593">
    <property type="entry name" value="RIBOc"/>
    <property type="match status" value="1"/>
</dbReference>
<dbReference type="GO" id="GO:0004525">
    <property type="term" value="F:ribonuclease III activity"/>
    <property type="evidence" value="ECO:0007669"/>
    <property type="project" value="InterPro"/>
</dbReference>
<organism evidence="5 6">
    <name type="scientific">Porphyridium purpureum</name>
    <name type="common">Red alga</name>
    <name type="synonym">Porphyridium cruentum</name>
    <dbReference type="NCBI Taxonomy" id="35688"/>
    <lineage>
        <taxon>Eukaryota</taxon>
        <taxon>Rhodophyta</taxon>
        <taxon>Bangiophyceae</taxon>
        <taxon>Porphyridiales</taxon>
        <taxon>Porphyridiaceae</taxon>
        <taxon>Porphyridium</taxon>
    </lineage>
</organism>
<dbReference type="SMART" id="SM00358">
    <property type="entry name" value="DSRM"/>
    <property type="match status" value="2"/>
</dbReference>
<dbReference type="Pfam" id="PF14622">
    <property type="entry name" value="Ribonucleas_3_3"/>
    <property type="match status" value="1"/>
</dbReference>
<dbReference type="GO" id="GO:0070920">
    <property type="term" value="P:regulation of regulatory ncRNA processing"/>
    <property type="evidence" value="ECO:0007669"/>
    <property type="project" value="TreeGrafter"/>
</dbReference>
<name>A0A5J4YW72_PORPP</name>
<dbReference type="GO" id="GO:0016442">
    <property type="term" value="C:RISC complex"/>
    <property type="evidence" value="ECO:0007669"/>
    <property type="project" value="TreeGrafter"/>
</dbReference>
<dbReference type="Gene3D" id="3.30.160.20">
    <property type="match status" value="2"/>
</dbReference>